<comment type="similarity">
    <text evidence="1">Belongs to the HEM-1/HEM-2 family.</text>
</comment>
<reference evidence="3 4" key="1">
    <citation type="journal article" date="2023" name="IScience">
        <title>Expanded male sex-determining region conserved during the evolution of homothallism in the green alga Volvox.</title>
        <authorList>
            <person name="Yamamoto K."/>
            <person name="Matsuzaki R."/>
            <person name="Mahakham W."/>
            <person name="Heman W."/>
            <person name="Sekimoto H."/>
            <person name="Kawachi M."/>
            <person name="Minakuchi Y."/>
            <person name="Toyoda A."/>
            <person name="Nozaki H."/>
        </authorList>
    </citation>
    <scope>NUCLEOTIDE SEQUENCE [LARGE SCALE GENOMIC DNA]</scope>
    <source>
        <strain evidence="3 4">NIES-4468</strain>
    </source>
</reference>
<comment type="caution">
    <text evidence="3">The sequence shown here is derived from an EMBL/GenBank/DDBJ whole genome shotgun (WGS) entry which is preliminary data.</text>
</comment>
<evidence type="ECO:0000256" key="2">
    <source>
        <dbReference type="SAM" id="MobiDB-lite"/>
    </source>
</evidence>
<organism evidence="3 4">
    <name type="scientific">Volvox africanus</name>
    <dbReference type="NCBI Taxonomy" id="51714"/>
    <lineage>
        <taxon>Eukaryota</taxon>
        <taxon>Viridiplantae</taxon>
        <taxon>Chlorophyta</taxon>
        <taxon>core chlorophytes</taxon>
        <taxon>Chlorophyceae</taxon>
        <taxon>CS clade</taxon>
        <taxon>Chlamydomonadales</taxon>
        <taxon>Volvocaceae</taxon>
        <taxon>Volvox</taxon>
    </lineage>
</organism>
<dbReference type="InterPro" id="IPR019137">
    <property type="entry name" value="Nck-associated_protein-1"/>
</dbReference>
<sequence>MATTTSVNTGQLVQWLLEYGQRVRDIQERAWVYSHASYAKKGLPLLYEAMRGPSQLLSGTGGDAKAQKEFLRNVAERAQAYVAELQPLVSSLKIISQNFASIAQLLAELHRVLGSLTLRSYPDLLHQYMDTFCGAVKAGLLLEEVPRKAAAQMVQLACPYIDKDVATQLRTAATDPIFSEPSMVTYMQKMFRATMPRIAQILELVVGPAMIVADNCQGVAAAGLLEMIQQAQQHQASNSIDASSNGIDATTNGEMEASPAMGMFGMTRQQVYPFLRYREAIRQWGILGFLIFPEILNQQSSAQRLSMLLSDGFALHLYKDRLIPVHQLMLQHLGAMAYSALGASSAISTGNLSPRSSGGLGGLLGKGIAMIGGVGRLRKSLTDEDASELKHPHPIFVEAAGAAAVAAPLQHRMWRAYVTGQLRSIHAACSACPARIPGQMDMLLAALSLGREELLWFCRRSEIDIPAELHPILTSRGVITNSHSCAPTAEDGLQALQLLSAMDAIHRLLVENHAALCKQIKDANGADLQAHVVGNTPRVEFRLRQAVAQVASGSPSAAAAAAAAAAGATGLQPFKDLTDLLRSVLMSSTPPADAPARVSSACGIWMYVSLQLASADPPLKAAKVLQYAENTKYLDVLQKSLDAARLLYEGPLLHASAADLAPGLQGARVEPLRKAAKAALSIGRVEHMQAALGAMQGLHWLLPARAEAYAAATSASAGNLATTASALLANTSVVSAAAASTRNAAADVPTTPGAASATAAISGSRCSSSRPQPGQDDLPASCMKDVMECLRLLLSPVVMAPLRNVAALNNASRSSNPMHIRPGGPSAVRGMSRPKDKDGSNGGGSTGRSATPERVRPDAVPTTTSTVVEGPLSRNLNQLALGDVKEQRKDMEPYIVTAQELGADLVALPSASELAVRLVPLALALDNGRMLLADGRGSDALAFCRAQLLEAIRDNFSQLIVNTATAITQVAVPVPSVQLGPLRLFVEVMSILQPHLNTELLPELARLLLQQTSAPTLQTIGLEAVIGPIRPAHNSPVPPSTSAEAAAPTTPHLDTITFSLAPRAGSLGSGGTLGAGAVGPMTRSLNNTNLARASASEAERNIGPMTKGLSNSGGGSTVSTPVASVSLVRVFHEWLWRTVIMLQDDRHPVVWFDAEVGAFMSADSAASGKTTATSAGLASATCVRELSLLFELFGPCAASDLTRGCDQLIHACLEEMQAFLDANQGPLQELLDVAHLPLDKRFITTSRVLPTLTPPASGPSTSRGPHCLRDLADTVQRLGRCLALRIQLGRAAAAAANQVADFVTLALREMAAPVTVACDSSKITEAEESAKTGAATPLERREWAALLRLSSGSSSGELDCSYGSCLLPDRDDSLLTAHLASLLHGLPAAQRWHRLPVLMAALMAAPQWNVGFPSVGPHMAHRTSKGTSTPRGTSTHSMLSMTPVSTAAFTPLGAFNMVTVSICLSLQAAMSQVLHPAGSQFLLGCVTPVAAMLCAYQRTALAVVQAAAMGAGAECPPAATAAKQHMLASLEQIPILRRYNYIAPYTSEEVVAVDAAVETDGAQQTDNLPTLIAPPTVSLELSQSWWASGGSLGLSRTGLPQPLNKAMGSLIQIDVCEPSLADGRWSGEVDGWRPPSRLLPMVMGHVA</sequence>
<dbReference type="Pfam" id="PF09735">
    <property type="entry name" value="Nckap1"/>
    <property type="match status" value="1"/>
</dbReference>
<evidence type="ECO:0000256" key="1">
    <source>
        <dbReference type="ARBA" id="ARBA00037947"/>
    </source>
</evidence>
<name>A0ABQ5SQ43_9CHLO</name>
<feature type="region of interest" description="Disordered" evidence="2">
    <location>
        <begin position="813"/>
        <end position="871"/>
    </location>
</feature>
<proteinExistence type="inferred from homology"/>
<dbReference type="Proteomes" id="UP001165090">
    <property type="component" value="Unassembled WGS sequence"/>
</dbReference>
<evidence type="ECO:0000313" key="4">
    <source>
        <dbReference type="Proteomes" id="UP001165090"/>
    </source>
</evidence>
<accession>A0ABQ5SQ43</accession>
<dbReference type="PANTHER" id="PTHR12093:SF10">
    <property type="entry name" value="MEMBRANE-ASSOCIATED PROTEIN HEM"/>
    <property type="match status" value="1"/>
</dbReference>
<evidence type="ECO:0000313" key="3">
    <source>
        <dbReference type="EMBL" id="GLI71533.1"/>
    </source>
</evidence>
<protein>
    <submittedName>
        <fullName evidence="3">Uncharacterized protein</fullName>
    </submittedName>
</protein>
<dbReference type="PANTHER" id="PTHR12093">
    <property type="entry name" value="NCK-ASSOCIATED PROTEIN 1"/>
    <property type="match status" value="1"/>
</dbReference>
<keyword evidence="4" id="KW-1185">Reference proteome</keyword>
<gene>
    <name evidence="3" type="ORF">VaNZ11_016761</name>
</gene>
<dbReference type="EMBL" id="BSDZ01000114">
    <property type="protein sequence ID" value="GLI71533.1"/>
    <property type="molecule type" value="Genomic_DNA"/>
</dbReference>